<keyword evidence="3" id="KW-0812">Transmembrane</keyword>
<feature type="compositionally biased region" description="Low complexity" evidence="2">
    <location>
        <begin position="12"/>
        <end position="35"/>
    </location>
</feature>
<dbReference type="Proteomes" id="UP001596119">
    <property type="component" value="Unassembled WGS sequence"/>
</dbReference>
<keyword evidence="3" id="KW-1133">Transmembrane helix</keyword>
<protein>
    <submittedName>
        <fullName evidence="4">PT domain-containing protein</fullName>
    </submittedName>
</protein>
<evidence type="ECO:0000313" key="5">
    <source>
        <dbReference type="Proteomes" id="UP001596119"/>
    </source>
</evidence>
<feature type="transmembrane region" description="Helical" evidence="3">
    <location>
        <begin position="578"/>
        <end position="599"/>
    </location>
</feature>
<feature type="region of interest" description="Disordered" evidence="2">
    <location>
        <begin position="1"/>
        <end position="39"/>
    </location>
</feature>
<dbReference type="PANTHER" id="PTHR48174">
    <property type="entry name" value="DUF946 FAMILY PROTEIN"/>
    <property type="match status" value="1"/>
</dbReference>
<reference evidence="5" key="1">
    <citation type="journal article" date="2019" name="Int. J. Syst. Evol. Microbiol.">
        <title>The Global Catalogue of Microorganisms (GCM) 10K type strain sequencing project: providing services to taxonomists for standard genome sequencing and annotation.</title>
        <authorList>
            <consortium name="The Broad Institute Genomics Platform"/>
            <consortium name="The Broad Institute Genome Sequencing Center for Infectious Disease"/>
            <person name="Wu L."/>
            <person name="Ma J."/>
        </authorList>
    </citation>
    <scope>NUCLEOTIDE SEQUENCE [LARGE SCALE GENOMIC DNA]</scope>
    <source>
        <strain evidence="5">CGMCC 4.7397</strain>
    </source>
</reference>
<dbReference type="PANTHER" id="PTHR48174:SF5">
    <property type="entry name" value="VACUOLAR PROTEIN SORTING-ASSOCIATED PROTEIN 62"/>
    <property type="match status" value="1"/>
</dbReference>
<keyword evidence="3" id="KW-0472">Membrane</keyword>
<feature type="transmembrane region" description="Helical" evidence="3">
    <location>
        <begin position="605"/>
        <end position="623"/>
    </location>
</feature>
<sequence length="629" mass="69520">MDTPLDHPGASTADPTADPTAAPTDAPTDAAPAGPTDDRALLRRYEPVLRYTEGELFLPVTVADYVTRCSLWEEPEGDRKRSGEPLVPAGELTLEGLGEAGRRYRERRLHLRFVQESLGAREVRRWRRAERPRLGGIGRFAAVGVIARLIDVVLRLSLLVRGKVPNGLVAAAHQRSRELTGATYYGRVVRTAGYTVLQYWFFYAFNDWRSTFHGVNDHEADWETVAVYLVPDGSGGLEPAWVAASTHDHHGDDLRRRWDDPMLDRDGTHPVLYPGAGSHSHAFVAGDYVVSVGLPALRAVLRTIQRVRRWLMPFAPEPRTGGFDVPFIDYARGDGVRLGPGGRSWSVELVDDTTGWLRDYRGLWGLDTRDSFGSERAPAGPRYERDRTVRRSWADPLGWAGLDKVAPTAEEEAAALQERMKVLQARVDELETEIEAERVGVRGLHAELRYLAARSDAAPGRPVHLEELRQREDGLAALVAERVRLLEEIDVQADRLAGPRPPGPPDAHLHQPHLPYVVHADFRSRFLRVWAALSIPVLIGGLGALLFWPHLSTLLWFALGLLLFALVEAVARRRSIEFAASMAGLALSALVITGGVIALLSGWKIVLAGSLALAALVLLVVNVRELRGR</sequence>
<name>A0ABW1IFD5_9PSEU</name>
<comment type="caution">
    <text evidence="4">The sequence shown here is derived from an EMBL/GenBank/DDBJ whole genome shotgun (WGS) entry which is preliminary data.</text>
</comment>
<dbReference type="RefSeq" id="WP_379568637.1">
    <property type="nucleotide sequence ID" value="NZ_JBHSQK010000062.1"/>
</dbReference>
<feature type="transmembrane region" description="Helical" evidence="3">
    <location>
        <begin position="529"/>
        <end position="548"/>
    </location>
</feature>
<proteinExistence type="predicted"/>
<feature type="coiled-coil region" evidence="1">
    <location>
        <begin position="406"/>
        <end position="440"/>
    </location>
</feature>
<evidence type="ECO:0000256" key="3">
    <source>
        <dbReference type="SAM" id="Phobius"/>
    </source>
</evidence>
<organism evidence="4 5">
    <name type="scientific">Pseudonocardia lutea</name>
    <dbReference type="NCBI Taxonomy" id="2172015"/>
    <lineage>
        <taxon>Bacteria</taxon>
        <taxon>Bacillati</taxon>
        <taxon>Actinomycetota</taxon>
        <taxon>Actinomycetes</taxon>
        <taxon>Pseudonocardiales</taxon>
        <taxon>Pseudonocardiaceae</taxon>
        <taxon>Pseudonocardia</taxon>
    </lineage>
</organism>
<evidence type="ECO:0000313" key="4">
    <source>
        <dbReference type="EMBL" id="MFC5951059.1"/>
    </source>
</evidence>
<feature type="transmembrane region" description="Helical" evidence="3">
    <location>
        <begin position="554"/>
        <end position="571"/>
    </location>
</feature>
<evidence type="ECO:0000256" key="1">
    <source>
        <dbReference type="SAM" id="Coils"/>
    </source>
</evidence>
<evidence type="ECO:0000256" key="2">
    <source>
        <dbReference type="SAM" id="MobiDB-lite"/>
    </source>
</evidence>
<keyword evidence="1" id="KW-0175">Coiled coil</keyword>
<gene>
    <name evidence="4" type="ORF">ACFQH9_22590</name>
</gene>
<keyword evidence="5" id="KW-1185">Reference proteome</keyword>
<accession>A0ABW1IFD5</accession>
<dbReference type="EMBL" id="JBHSQK010000062">
    <property type="protein sequence ID" value="MFC5951059.1"/>
    <property type="molecule type" value="Genomic_DNA"/>
</dbReference>